<keyword evidence="1" id="KW-1133">Transmembrane helix</keyword>
<evidence type="ECO:0000256" key="1">
    <source>
        <dbReference type="SAM" id="Phobius"/>
    </source>
</evidence>
<dbReference type="STRING" id="632773.BBEV_0921"/>
<evidence type="ECO:0000313" key="3">
    <source>
        <dbReference type="Proteomes" id="UP000094463"/>
    </source>
</evidence>
<feature type="transmembrane region" description="Helical" evidence="1">
    <location>
        <begin position="12"/>
        <end position="35"/>
    </location>
</feature>
<accession>A0A1D7QTF3</accession>
<organism evidence="2 3">
    <name type="scientific">Salisediminibacterium beveridgei</name>
    <dbReference type="NCBI Taxonomy" id="632773"/>
    <lineage>
        <taxon>Bacteria</taxon>
        <taxon>Bacillati</taxon>
        <taxon>Bacillota</taxon>
        <taxon>Bacilli</taxon>
        <taxon>Bacillales</taxon>
        <taxon>Bacillaceae</taxon>
        <taxon>Salisediminibacterium</taxon>
    </lineage>
</organism>
<dbReference type="KEGG" id="bbev:BBEV_0921"/>
<dbReference type="Proteomes" id="UP000094463">
    <property type="component" value="Chromosome"/>
</dbReference>
<keyword evidence="1" id="KW-0812">Transmembrane</keyword>
<sequence length="188" mass="21487">MRMIKTFTGLFARNVPLSVFAAGIVIFALFMLIVLPSEAERSSDYFGDTSAPDTLFLYSGDELYSIAREFGSEGRSYYIQSRFTFDIVWPLAYGFFLWSGIAYFSRNIRKQCAQYLSLLPVFGVILDFLENSSASLVMYVYPLRIPVLTEIVTLFTMTKWITIGASFVILILLIVYRIVLIPKKRQVD</sequence>
<dbReference type="OrthoDB" id="3727008at2"/>
<proteinExistence type="predicted"/>
<feature type="transmembrane region" description="Helical" evidence="1">
    <location>
        <begin position="87"/>
        <end position="104"/>
    </location>
</feature>
<dbReference type="EMBL" id="CP012502">
    <property type="protein sequence ID" value="AOM82291.1"/>
    <property type="molecule type" value="Genomic_DNA"/>
</dbReference>
<dbReference type="AlphaFoldDB" id="A0A1D7QTF3"/>
<gene>
    <name evidence="2" type="ORF">BBEV_0921</name>
</gene>
<keyword evidence="1" id="KW-0472">Membrane</keyword>
<evidence type="ECO:0000313" key="2">
    <source>
        <dbReference type="EMBL" id="AOM82291.1"/>
    </source>
</evidence>
<protein>
    <submittedName>
        <fullName evidence="2">Uncharacterized protein</fullName>
    </submittedName>
</protein>
<dbReference type="RefSeq" id="WP_069364398.1">
    <property type="nucleotide sequence ID" value="NZ_CP012502.1"/>
</dbReference>
<name>A0A1D7QTF3_9BACI</name>
<keyword evidence="3" id="KW-1185">Reference proteome</keyword>
<reference evidence="2 3" key="1">
    <citation type="submission" date="2015-08" db="EMBL/GenBank/DDBJ databases">
        <title>The complete genome sequence of Bacillus beveridgei MLTeJB.</title>
        <authorList>
            <person name="Hanson T.E."/>
            <person name="Mesa C."/>
            <person name="Basesman S.M."/>
            <person name="Oremland R.S."/>
        </authorList>
    </citation>
    <scope>NUCLEOTIDE SEQUENCE [LARGE SCALE GENOMIC DNA]</scope>
    <source>
        <strain evidence="2 3">MLTeJB</strain>
    </source>
</reference>
<feature type="transmembrane region" description="Helical" evidence="1">
    <location>
        <begin position="116"/>
        <end position="140"/>
    </location>
</feature>
<feature type="transmembrane region" description="Helical" evidence="1">
    <location>
        <begin position="160"/>
        <end position="180"/>
    </location>
</feature>